<evidence type="ECO:0000256" key="1">
    <source>
        <dbReference type="ARBA" id="ARBA00008007"/>
    </source>
</evidence>
<evidence type="ECO:0000256" key="2">
    <source>
        <dbReference type="SAM" id="MobiDB-lite"/>
    </source>
</evidence>
<organism evidence="4 5">
    <name type="scientific">Agromyces agglutinans</name>
    <dbReference type="NCBI Taxonomy" id="2662258"/>
    <lineage>
        <taxon>Bacteria</taxon>
        <taxon>Bacillati</taxon>
        <taxon>Actinomycetota</taxon>
        <taxon>Actinomycetes</taxon>
        <taxon>Micrococcales</taxon>
        <taxon>Microbacteriaceae</taxon>
        <taxon>Agromyces</taxon>
    </lineage>
</organism>
<dbReference type="InterPro" id="IPR051910">
    <property type="entry name" value="ComF/GntX_DNA_util-trans"/>
</dbReference>
<evidence type="ECO:0000259" key="3">
    <source>
        <dbReference type="Pfam" id="PF00156"/>
    </source>
</evidence>
<dbReference type="SUPFAM" id="SSF53271">
    <property type="entry name" value="PRTase-like"/>
    <property type="match status" value="1"/>
</dbReference>
<dbReference type="PANTHER" id="PTHR47505:SF1">
    <property type="entry name" value="DNA UTILIZATION PROTEIN YHGH"/>
    <property type="match status" value="1"/>
</dbReference>
<dbReference type="AlphaFoldDB" id="A0A6I2F8E8"/>
<dbReference type="CDD" id="cd06223">
    <property type="entry name" value="PRTases_typeI"/>
    <property type="match status" value="1"/>
</dbReference>
<dbReference type="PANTHER" id="PTHR47505">
    <property type="entry name" value="DNA UTILIZATION PROTEIN YHGH"/>
    <property type="match status" value="1"/>
</dbReference>
<feature type="region of interest" description="Disordered" evidence="2">
    <location>
        <begin position="241"/>
        <end position="264"/>
    </location>
</feature>
<feature type="domain" description="Phosphoribosyltransferase" evidence="3">
    <location>
        <begin position="193"/>
        <end position="241"/>
    </location>
</feature>
<comment type="similarity">
    <text evidence="1">Belongs to the ComF/GntX family.</text>
</comment>
<dbReference type="InterPro" id="IPR029057">
    <property type="entry name" value="PRTase-like"/>
</dbReference>
<dbReference type="RefSeq" id="WP_153685039.1">
    <property type="nucleotide sequence ID" value="NZ_WJIF01000006.1"/>
</dbReference>
<reference evidence="4 5" key="1">
    <citation type="submission" date="2019-10" db="EMBL/GenBank/DDBJ databases">
        <authorList>
            <person name="Nie G."/>
            <person name="Ming H."/>
            <person name="Yi B."/>
        </authorList>
    </citation>
    <scope>NUCLEOTIDE SEQUENCE [LARGE SCALE GENOMIC DNA]</scope>
    <source>
        <strain evidence="4 5">CFH 90414</strain>
    </source>
</reference>
<dbReference type="Gene3D" id="3.40.50.2020">
    <property type="match status" value="1"/>
</dbReference>
<proteinExistence type="inferred from homology"/>
<comment type="caution">
    <text evidence="4">The sequence shown here is derived from an EMBL/GenBank/DDBJ whole genome shotgun (WGS) entry which is preliminary data.</text>
</comment>
<protein>
    <submittedName>
        <fullName evidence="4">ComF family protein</fullName>
    </submittedName>
</protein>
<dbReference type="Pfam" id="PF00156">
    <property type="entry name" value="Pribosyltran"/>
    <property type="match status" value="1"/>
</dbReference>
<dbReference type="Proteomes" id="UP000431080">
    <property type="component" value="Unassembled WGS sequence"/>
</dbReference>
<gene>
    <name evidence="4" type="ORF">GE115_12090</name>
</gene>
<name>A0A6I2F8E8_9MICO</name>
<keyword evidence="5" id="KW-1185">Reference proteome</keyword>
<accession>A0A6I2F8E8</accession>
<sequence length="264" mass="26719">MPPLAFGPFVAGSGPVAVAAAVAAEAVRDALALVLPVTCTGCGRADRPVCDDCRVLLAPAPHVVERSGLRVWAGLEYGGAVAHVIGAAKDGGRTDAFPALAGALLAAVREAMAEAITRGSLTAHAGADPPVDLCAIPSTAASVRARGYRPVPRLLAAAGLRATPALRLARTRVDQSALGIEARRANAAGGLAARHPLEGRRFLLVDDVLTTGATLAEAARALRAAGAEVVGAAVLAQTPRRFPEAEEPAPPARMRLAEDAGNTP</sequence>
<evidence type="ECO:0000313" key="5">
    <source>
        <dbReference type="Proteomes" id="UP000431080"/>
    </source>
</evidence>
<evidence type="ECO:0000313" key="4">
    <source>
        <dbReference type="EMBL" id="MRG60601.1"/>
    </source>
</evidence>
<dbReference type="EMBL" id="WJIF01000006">
    <property type="protein sequence ID" value="MRG60601.1"/>
    <property type="molecule type" value="Genomic_DNA"/>
</dbReference>
<dbReference type="InterPro" id="IPR000836">
    <property type="entry name" value="PRTase_dom"/>
</dbReference>